<dbReference type="InterPro" id="IPR036397">
    <property type="entry name" value="RNaseH_sf"/>
</dbReference>
<protein>
    <submittedName>
        <fullName evidence="2">Integrase-like protein</fullName>
    </submittedName>
</protein>
<organism evidence="2 3">
    <name type="scientific">Neorhizobium alkalisoli</name>
    <dbReference type="NCBI Taxonomy" id="528178"/>
    <lineage>
        <taxon>Bacteria</taxon>
        <taxon>Pseudomonadati</taxon>
        <taxon>Pseudomonadota</taxon>
        <taxon>Alphaproteobacteria</taxon>
        <taxon>Hyphomicrobiales</taxon>
        <taxon>Rhizobiaceae</taxon>
        <taxon>Rhizobium/Agrobacterium group</taxon>
        <taxon>Neorhizobium</taxon>
    </lineage>
</organism>
<sequence>MTDAAERPIVHSDRGAHYRWPGWLTRISDAKLVRSMSRKGCSQDNAACEGFFGRLKTELFYPRDWKAITIEQFVAEVDAYIRWYNEKRIKISLGSLSPVEYRQSLGLNL</sequence>
<dbReference type="Proteomes" id="UP000320653">
    <property type="component" value="Unassembled WGS sequence"/>
</dbReference>
<name>A0A561PSS0_9HYPH</name>
<evidence type="ECO:0000313" key="2">
    <source>
        <dbReference type="EMBL" id="TWF41161.1"/>
    </source>
</evidence>
<comment type="caution">
    <text evidence="2">The sequence shown here is derived from an EMBL/GenBank/DDBJ whole genome shotgun (WGS) entry which is preliminary data.</text>
</comment>
<evidence type="ECO:0000313" key="3">
    <source>
        <dbReference type="Proteomes" id="UP000320653"/>
    </source>
</evidence>
<reference evidence="2 3" key="1">
    <citation type="submission" date="2019-06" db="EMBL/GenBank/DDBJ databases">
        <title>Sorghum-associated microbial communities from plants grown in Nebraska, USA.</title>
        <authorList>
            <person name="Schachtman D."/>
        </authorList>
    </citation>
    <scope>NUCLEOTIDE SEQUENCE [LARGE SCALE GENOMIC DNA]</scope>
    <source>
        <strain evidence="2 3">1225</strain>
    </source>
</reference>
<dbReference type="AlphaFoldDB" id="A0A561PSS0"/>
<dbReference type="InterPro" id="IPR050900">
    <property type="entry name" value="Transposase_IS3/IS150/IS904"/>
</dbReference>
<dbReference type="GO" id="GO:0003676">
    <property type="term" value="F:nucleic acid binding"/>
    <property type="evidence" value="ECO:0007669"/>
    <property type="project" value="InterPro"/>
</dbReference>
<keyword evidence="3" id="KW-1185">Reference proteome</keyword>
<dbReference type="GO" id="GO:0015074">
    <property type="term" value="P:DNA integration"/>
    <property type="evidence" value="ECO:0007669"/>
    <property type="project" value="InterPro"/>
</dbReference>
<proteinExistence type="predicted"/>
<dbReference type="SUPFAM" id="SSF53098">
    <property type="entry name" value="Ribonuclease H-like"/>
    <property type="match status" value="1"/>
</dbReference>
<dbReference type="PANTHER" id="PTHR46889:SF4">
    <property type="entry name" value="TRANSPOSASE INSO FOR INSERTION SEQUENCE ELEMENT IS911B-RELATED"/>
    <property type="match status" value="1"/>
</dbReference>
<evidence type="ECO:0000259" key="1">
    <source>
        <dbReference type="PROSITE" id="PS50994"/>
    </source>
</evidence>
<dbReference type="PROSITE" id="PS50994">
    <property type="entry name" value="INTEGRASE"/>
    <property type="match status" value="1"/>
</dbReference>
<gene>
    <name evidence="2" type="ORF">FHW37_1361</name>
</gene>
<accession>A0A561PSS0</accession>
<dbReference type="InterPro" id="IPR001584">
    <property type="entry name" value="Integrase_cat-core"/>
</dbReference>
<dbReference type="Gene3D" id="3.30.420.10">
    <property type="entry name" value="Ribonuclease H-like superfamily/Ribonuclease H"/>
    <property type="match status" value="1"/>
</dbReference>
<dbReference type="InterPro" id="IPR012337">
    <property type="entry name" value="RNaseH-like_sf"/>
</dbReference>
<dbReference type="PANTHER" id="PTHR46889">
    <property type="entry name" value="TRANSPOSASE INSF FOR INSERTION SEQUENCE IS3B-RELATED"/>
    <property type="match status" value="1"/>
</dbReference>
<dbReference type="Pfam" id="PF13333">
    <property type="entry name" value="rve_2"/>
    <property type="match status" value="1"/>
</dbReference>
<dbReference type="EMBL" id="VIWP01000036">
    <property type="protein sequence ID" value="TWF41161.1"/>
    <property type="molecule type" value="Genomic_DNA"/>
</dbReference>
<feature type="domain" description="Integrase catalytic" evidence="1">
    <location>
        <begin position="1"/>
        <end position="106"/>
    </location>
</feature>